<accession>A0A9D0YP49</accession>
<organism evidence="1 2">
    <name type="scientific">Aquifex aeolicus</name>
    <dbReference type="NCBI Taxonomy" id="63363"/>
    <lineage>
        <taxon>Bacteria</taxon>
        <taxon>Pseudomonadati</taxon>
        <taxon>Aquificota</taxon>
        <taxon>Aquificia</taxon>
        <taxon>Aquificales</taxon>
        <taxon>Aquificaceae</taxon>
        <taxon>Aquifex</taxon>
    </lineage>
</organism>
<proteinExistence type="predicted"/>
<gene>
    <name evidence="1" type="ORF">EYH37_04210</name>
</gene>
<comment type="caution">
    <text evidence="1">The sequence shown here is derived from an EMBL/GenBank/DDBJ whole genome shotgun (WGS) entry which is preliminary data.</text>
</comment>
<evidence type="ECO:0000313" key="1">
    <source>
        <dbReference type="EMBL" id="HIP98550.1"/>
    </source>
</evidence>
<dbReference type="EMBL" id="DQVE01000045">
    <property type="protein sequence ID" value="HIP98550.1"/>
    <property type="molecule type" value="Genomic_DNA"/>
</dbReference>
<reference evidence="1" key="1">
    <citation type="journal article" date="2020" name="ISME J.">
        <title>Gammaproteobacteria mediating utilization of methyl-, sulfur- and petroleum organic compounds in deep ocean hydrothermal plumes.</title>
        <authorList>
            <person name="Zhou Z."/>
            <person name="Liu Y."/>
            <person name="Pan J."/>
            <person name="Cron B.R."/>
            <person name="Toner B.M."/>
            <person name="Anantharaman K."/>
            <person name="Breier J.A."/>
            <person name="Dick G.J."/>
            <person name="Li M."/>
        </authorList>
    </citation>
    <scope>NUCLEOTIDE SEQUENCE</scope>
    <source>
        <strain evidence="1">SZUA-1501</strain>
    </source>
</reference>
<sequence length="219" mass="25755">MDEIKEKFWEILEFYPKSYAVKVKHTPYEDLDNIIITNPLDYVHHIFLPKKEDLFRFELLAALTVLGEKHHLLSTDYYDTYTRENMYEFLDGFSQLLKPIRFAWAGRIAGENSPDADKLLNETLKRIEIEYLNALYRGNRRAALEVLPYIAFAKGLDPDWDFFNDEKLNSLLKGITKAKIGVSNLLKYAKKLQRYLPCFCSFSVKKDPERGFEVFSLDF</sequence>
<dbReference type="AlphaFoldDB" id="A0A9D0YP49"/>
<name>A0A9D0YP49_AQUAO</name>
<protein>
    <submittedName>
        <fullName evidence="1">Uncharacterized protein</fullName>
    </submittedName>
</protein>
<evidence type="ECO:0000313" key="2">
    <source>
        <dbReference type="Proteomes" id="UP000606463"/>
    </source>
</evidence>
<dbReference type="Proteomes" id="UP000606463">
    <property type="component" value="Unassembled WGS sequence"/>
</dbReference>